<dbReference type="InterPro" id="IPR045062">
    <property type="entry name" value="Cyt_c_biogenesis_CcsA/CcmC"/>
</dbReference>
<feature type="transmembrane region" description="Helical" evidence="6">
    <location>
        <begin position="108"/>
        <end position="127"/>
    </location>
</feature>
<evidence type="ECO:0000256" key="4">
    <source>
        <dbReference type="ARBA" id="ARBA00022989"/>
    </source>
</evidence>
<dbReference type="InterPro" id="IPR002541">
    <property type="entry name" value="Cyt_c_assembly"/>
</dbReference>
<dbReference type="EMBL" id="CP082237">
    <property type="protein sequence ID" value="QZT33142.1"/>
    <property type="molecule type" value="Genomic_DNA"/>
</dbReference>
<reference evidence="8 10" key="1">
    <citation type="journal article" date="2011" name="J. Bacteriol.">
        <title>Draft genome sequence of the thermoalkaliphilic Caldalkalibacillus thermarum strain TA2.A1.</title>
        <authorList>
            <person name="Kalamorz F."/>
            <person name="Keis S."/>
            <person name="McMillan D.G."/>
            <person name="Olsson K."/>
            <person name="Stanton J.A."/>
            <person name="Stockwell P."/>
            <person name="Black M.A."/>
            <person name="Klingeman D.M."/>
            <person name="Land M.L."/>
            <person name="Han C.S."/>
            <person name="Martin S.L."/>
            <person name="Becher S.A."/>
            <person name="Peddie C.J."/>
            <person name="Morgan H.W."/>
            <person name="Matthies D."/>
            <person name="Preiss L."/>
            <person name="Meier T."/>
            <person name="Brown S.D."/>
            <person name="Cook G.M."/>
        </authorList>
    </citation>
    <scope>NUCLEOTIDE SEQUENCE [LARGE SCALE GENOMIC DNA]</scope>
    <source>
        <strain evidence="8 10">TA2.A1</strain>
    </source>
</reference>
<dbReference type="PANTHER" id="PTHR30071:SF1">
    <property type="entry name" value="CYTOCHROME B_B6 PROTEIN-RELATED"/>
    <property type="match status" value="1"/>
</dbReference>
<dbReference type="GO" id="GO:0017004">
    <property type="term" value="P:cytochrome complex assembly"/>
    <property type="evidence" value="ECO:0007669"/>
    <property type="project" value="UniProtKB-KW"/>
</dbReference>
<feature type="transmembrane region" description="Helical" evidence="6">
    <location>
        <begin position="311"/>
        <end position="333"/>
    </location>
</feature>
<feature type="domain" description="Cytochrome c assembly protein" evidence="7">
    <location>
        <begin position="272"/>
        <end position="400"/>
    </location>
</feature>
<dbReference type="eggNOG" id="COG0755">
    <property type="taxonomic scope" value="Bacteria"/>
</dbReference>
<dbReference type="RefSeq" id="WP_007504139.1">
    <property type="nucleotide sequence ID" value="NZ_AFCE01000120.1"/>
</dbReference>
<dbReference type="EMBL" id="AFCE01000120">
    <property type="protein sequence ID" value="EGL83195.1"/>
    <property type="molecule type" value="Genomic_DNA"/>
</dbReference>
<evidence type="ECO:0000256" key="2">
    <source>
        <dbReference type="ARBA" id="ARBA00022692"/>
    </source>
</evidence>
<keyword evidence="11" id="KW-1185">Reference proteome</keyword>
<dbReference type="OrthoDB" id="9814290at2"/>
<dbReference type="AlphaFoldDB" id="F5L641"/>
<reference evidence="9" key="3">
    <citation type="submission" date="2021-08" db="EMBL/GenBank/DDBJ databases">
        <authorList>
            <person name="de Jong S."/>
            <person name="van den Broek M."/>
            <person name="Merkel A."/>
            <person name="de la Torre Cortes P."/>
            <person name="Kalamorz F."/>
            <person name="Cook G."/>
            <person name="van Loosdrecht M."/>
            <person name="McMillan D."/>
        </authorList>
    </citation>
    <scope>NUCLEOTIDE SEQUENCE</scope>
    <source>
        <strain evidence="9">TA2.A1</strain>
    </source>
</reference>
<evidence type="ECO:0000259" key="7">
    <source>
        <dbReference type="Pfam" id="PF01578"/>
    </source>
</evidence>
<feature type="transmembrane region" description="Helical" evidence="6">
    <location>
        <begin position="147"/>
        <end position="169"/>
    </location>
</feature>
<dbReference type="GO" id="GO:0020037">
    <property type="term" value="F:heme binding"/>
    <property type="evidence" value="ECO:0007669"/>
    <property type="project" value="InterPro"/>
</dbReference>
<dbReference type="Proteomes" id="UP000010716">
    <property type="component" value="Unassembled WGS sequence"/>
</dbReference>
<evidence type="ECO:0000313" key="11">
    <source>
        <dbReference type="Proteomes" id="UP000825179"/>
    </source>
</evidence>
<proteinExistence type="predicted"/>
<feature type="transmembrane region" description="Helical" evidence="6">
    <location>
        <begin position="181"/>
        <end position="207"/>
    </location>
</feature>
<dbReference type="KEGG" id="cthu:HUR95_12620"/>
<keyword evidence="2 6" id="KW-0812">Transmembrane</keyword>
<evidence type="ECO:0000256" key="5">
    <source>
        <dbReference type="ARBA" id="ARBA00023136"/>
    </source>
</evidence>
<comment type="subcellular location">
    <subcellularLocation>
        <location evidence="1">Membrane</location>
        <topology evidence="1">Multi-pass membrane protein</topology>
    </subcellularLocation>
</comment>
<evidence type="ECO:0000256" key="6">
    <source>
        <dbReference type="SAM" id="Phobius"/>
    </source>
</evidence>
<feature type="transmembrane region" description="Helical" evidence="6">
    <location>
        <begin position="51"/>
        <end position="69"/>
    </location>
</feature>
<evidence type="ECO:0000313" key="10">
    <source>
        <dbReference type="Proteomes" id="UP000010716"/>
    </source>
</evidence>
<reference evidence="9 11" key="2">
    <citation type="journal article" date="2020" name="Extremophiles">
        <title>Genomic analysis of Caldalkalibacillus thermarum TA2.A1 reveals aerobic alkaliphilic metabolism and evolutionary hallmarks linking alkaliphilic bacteria and plant life.</title>
        <authorList>
            <person name="de Jong S.I."/>
            <person name="van den Broek M.A."/>
            <person name="Merkel A.Y."/>
            <person name="de la Torre Cortes P."/>
            <person name="Kalamorz F."/>
            <person name="Cook G.M."/>
            <person name="van Loosdrecht M.C.M."/>
            <person name="McMillan D.G.G."/>
        </authorList>
    </citation>
    <scope>NUCLEOTIDE SEQUENCE [LARGE SCALE GENOMIC DNA]</scope>
    <source>
        <strain evidence="9 11">TA2.A1</strain>
    </source>
</reference>
<feature type="transmembrane region" description="Helical" evidence="6">
    <location>
        <begin position="268"/>
        <end position="286"/>
    </location>
</feature>
<gene>
    <name evidence="9" type="primary">ccsA</name>
    <name evidence="8" type="ORF">CathTA2_1254</name>
    <name evidence="9" type="ORF">HUR95_12620</name>
</gene>
<protein>
    <submittedName>
        <fullName evidence="9">Cytochrome c biogenesis protein CcsA</fullName>
    </submittedName>
    <submittedName>
        <fullName evidence="8">Cytochrome c-type biogenesis protein CcsB</fullName>
    </submittedName>
</protein>
<evidence type="ECO:0000256" key="3">
    <source>
        <dbReference type="ARBA" id="ARBA00022748"/>
    </source>
</evidence>
<feature type="transmembrane region" description="Helical" evidence="6">
    <location>
        <begin position="348"/>
        <end position="365"/>
    </location>
</feature>
<name>F5L641_CALTT</name>
<feature type="transmembrane region" description="Helical" evidence="6">
    <location>
        <begin position="377"/>
        <end position="403"/>
    </location>
</feature>
<evidence type="ECO:0000313" key="8">
    <source>
        <dbReference type="EMBL" id="EGL83195.1"/>
    </source>
</evidence>
<sequence>MEDRLISFSSTALLIAFLLYLVSTLFFAFTVTGRTKSAEEKQYIKQKWGRLGFGLTVIGFGFHAAYYVLRWIGQGHAPLSSMFEFMSFLAMMTVLGFIVIYRMYRTTILGAFVLLLAVTLLGWASVFDTTPKPLVPALQSHWLKLHVATVGLGEGLFAVGFAAGLMYLIRTVDQHKSSWHTVMLEWVLAAILMVIGFVGLVFTFSFLDYEAHFKYINERGQEQVLTYTLPPLAGPYEGEQLSQERMKPLFETPSWMQGRDAPRKFNTLIWSVLIGGVLYILLRLLAGKRLGAVIQPWLADLKPSMLDEISYRAIIIAFPIFTLGGLVFAMIWAEEAWGRFWGWDPKEVWALITWLFYASYIHLRLTKGWEGMKSAWLAVLGFVIIMFNLVFVNLVIAGLHSYVSG</sequence>
<keyword evidence="5 6" id="KW-0472">Membrane</keyword>
<feature type="transmembrane region" description="Helical" evidence="6">
    <location>
        <begin position="12"/>
        <end position="31"/>
    </location>
</feature>
<evidence type="ECO:0000256" key="1">
    <source>
        <dbReference type="ARBA" id="ARBA00004141"/>
    </source>
</evidence>
<dbReference type="PANTHER" id="PTHR30071">
    <property type="entry name" value="HEME EXPORTER PROTEIN C"/>
    <property type="match status" value="1"/>
</dbReference>
<feature type="transmembrane region" description="Helical" evidence="6">
    <location>
        <begin position="81"/>
        <end position="101"/>
    </location>
</feature>
<evidence type="ECO:0000313" key="9">
    <source>
        <dbReference type="EMBL" id="QZT33142.1"/>
    </source>
</evidence>
<keyword evidence="4 6" id="KW-1133">Transmembrane helix</keyword>
<organism evidence="8 10">
    <name type="scientific">Caldalkalibacillus thermarum (strain TA2.A1)</name>
    <dbReference type="NCBI Taxonomy" id="986075"/>
    <lineage>
        <taxon>Bacteria</taxon>
        <taxon>Bacillati</taxon>
        <taxon>Bacillota</taxon>
        <taxon>Bacilli</taxon>
        <taxon>Bacillales</taxon>
        <taxon>Bacillaceae</taxon>
        <taxon>Caldalkalibacillus</taxon>
    </lineage>
</organism>
<dbReference type="Proteomes" id="UP000825179">
    <property type="component" value="Chromosome"/>
</dbReference>
<dbReference type="GO" id="GO:0005886">
    <property type="term" value="C:plasma membrane"/>
    <property type="evidence" value="ECO:0007669"/>
    <property type="project" value="TreeGrafter"/>
</dbReference>
<dbReference type="Pfam" id="PF01578">
    <property type="entry name" value="Cytochrom_C_asm"/>
    <property type="match status" value="1"/>
</dbReference>
<keyword evidence="3" id="KW-0201">Cytochrome c-type biogenesis</keyword>
<accession>F5L641</accession>